<comment type="caution">
    <text evidence="8">The sequence shown here is derived from an EMBL/GenBank/DDBJ whole genome shotgun (WGS) entry which is preliminary data.</text>
</comment>
<evidence type="ECO:0000256" key="5">
    <source>
        <dbReference type="RuleBase" id="RU369102"/>
    </source>
</evidence>
<feature type="domain" description="GST C-terminal" evidence="7">
    <location>
        <begin position="88"/>
        <end position="214"/>
    </location>
</feature>
<dbReference type="PROSITE" id="PS50404">
    <property type="entry name" value="GST_NTER"/>
    <property type="match status" value="1"/>
</dbReference>
<dbReference type="SUPFAM" id="SSF47616">
    <property type="entry name" value="GST C-terminal domain-like"/>
    <property type="match status" value="1"/>
</dbReference>
<dbReference type="EMBL" id="NBSK02000003">
    <property type="protein sequence ID" value="KAJ0215752.1"/>
    <property type="molecule type" value="Genomic_DNA"/>
</dbReference>
<comment type="subcellular location">
    <subcellularLocation>
        <location evidence="5">Cytoplasm</location>
        <location evidence="5">Cytosol</location>
    </subcellularLocation>
</comment>
<evidence type="ECO:0000256" key="4">
    <source>
        <dbReference type="ARBA" id="ARBA00047960"/>
    </source>
</evidence>
<gene>
    <name evidence="8" type="ORF">LSAT_V11C300121350</name>
</gene>
<comment type="similarity">
    <text evidence="3">Belongs to the GST superfamily. Tau family.</text>
</comment>
<dbReference type="InterPro" id="IPR045073">
    <property type="entry name" value="Omega/Tau-like"/>
</dbReference>
<proteinExistence type="inferred from homology"/>
<protein>
    <recommendedName>
        <fullName evidence="5">Glutathione S-transferase</fullName>
        <ecNumber evidence="5">2.5.1.18</ecNumber>
    </recommendedName>
</protein>
<dbReference type="FunFam" id="1.20.1050.10:FF:000016">
    <property type="entry name" value="Glutathione S-transferase U9"/>
    <property type="match status" value="1"/>
</dbReference>
<dbReference type="Proteomes" id="UP000235145">
    <property type="component" value="Unassembled WGS sequence"/>
</dbReference>
<evidence type="ECO:0000259" key="6">
    <source>
        <dbReference type="PROSITE" id="PS50404"/>
    </source>
</evidence>
<dbReference type="PANTHER" id="PTHR11260:SF710">
    <property type="entry name" value="GLUTATHIONE S-TRANSFERASE"/>
    <property type="match status" value="1"/>
</dbReference>
<dbReference type="EC" id="2.5.1.18" evidence="5"/>
<comment type="function">
    <text evidence="5">Is involved in the conjugation of reduced glutathione to a wide number of exogenous and endogenous hydrophobic electrophiles.</text>
</comment>
<dbReference type="SUPFAM" id="SSF52833">
    <property type="entry name" value="Thioredoxin-like"/>
    <property type="match status" value="1"/>
</dbReference>
<organism evidence="8 9">
    <name type="scientific">Lactuca sativa</name>
    <name type="common">Garden lettuce</name>
    <dbReference type="NCBI Taxonomy" id="4236"/>
    <lineage>
        <taxon>Eukaryota</taxon>
        <taxon>Viridiplantae</taxon>
        <taxon>Streptophyta</taxon>
        <taxon>Embryophyta</taxon>
        <taxon>Tracheophyta</taxon>
        <taxon>Spermatophyta</taxon>
        <taxon>Magnoliopsida</taxon>
        <taxon>eudicotyledons</taxon>
        <taxon>Gunneridae</taxon>
        <taxon>Pentapetalae</taxon>
        <taxon>asterids</taxon>
        <taxon>campanulids</taxon>
        <taxon>Asterales</taxon>
        <taxon>Asteraceae</taxon>
        <taxon>Cichorioideae</taxon>
        <taxon>Cichorieae</taxon>
        <taxon>Lactucinae</taxon>
        <taxon>Lactuca</taxon>
    </lineage>
</organism>
<dbReference type="InterPro" id="IPR036249">
    <property type="entry name" value="Thioredoxin-like_sf"/>
</dbReference>
<dbReference type="Pfam" id="PF13410">
    <property type="entry name" value="GST_C_2"/>
    <property type="match status" value="1"/>
</dbReference>
<dbReference type="GO" id="GO:0005829">
    <property type="term" value="C:cytosol"/>
    <property type="evidence" value="ECO:0007669"/>
    <property type="project" value="UniProtKB-SubCell"/>
</dbReference>
<dbReference type="InterPro" id="IPR040079">
    <property type="entry name" value="Glutathione_S-Trfase"/>
</dbReference>
<dbReference type="InterPro" id="IPR010987">
    <property type="entry name" value="Glutathione-S-Trfase_C-like"/>
</dbReference>
<dbReference type="SFLD" id="SFLDG01152">
    <property type="entry name" value="Main.3:_Omega-_and_Tau-like"/>
    <property type="match status" value="1"/>
</dbReference>
<reference evidence="8 9" key="1">
    <citation type="journal article" date="2017" name="Nat. Commun.">
        <title>Genome assembly with in vitro proximity ligation data and whole-genome triplication in lettuce.</title>
        <authorList>
            <person name="Reyes-Chin-Wo S."/>
            <person name="Wang Z."/>
            <person name="Yang X."/>
            <person name="Kozik A."/>
            <person name="Arikit S."/>
            <person name="Song C."/>
            <person name="Xia L."/>
            <person name="Froenicke L."/>
            <person name="Lavelle D.O."/>
            <person name="Truco M.J."/>
            <person name="Xia R."/>
            <person name="Zhu S."/>
            <person name="Xu C."/>
            <person name="Xu H."/>
            <person name="Xu X."/>
            <person name="Cox K."/>
            <person name="Korf I."/>
            <person name="Meyers B.C."/>
            <person name="Michelmore R.W."/>
        </authorList>
    </citation>
    <scope>NUCLEOTIDE SEQUENCE [LARGE SCALE GENOMIC DNA]</scope>
    <source>
        <strain evidence="9">cv. Salinas</strain>
        <tissue evidence="8">Seedlings</tissue>
    </source>
</reference>
<dbReference type="AlphaFoldDB" id="A0A9R1VXG9"/>
<sequence>MEEIKLLGTAASSFVNRVQFVLNLKSIEYKFIEENLACKSDLLLASNPVLKKIPILLKANEPPICESLIIIEYLEEIKPDIHPILPPKPSDRAKNRFWANYIDNKFFPLYLELSYAHEREIVKDKIIKESQLLEEVFVKFSNGKAYFGGDEVGYLDVVLGCFLGWTKFHEKRHDFKVFDEVRTPKLAEWVKRILSHKAITGVMPQEDILMDYYMMRLK</sequence>
<comment type="catalytic activity">
    <reaction evidence="4 5">
        <text>RX + glutathione = an S-substituted glutathione + a halide anion + H(+)</text>
        <dbReference type="Rhea" id="RHEA:16437"/>
        <dbReference type="ChEBI" id="CHEBI:15378"/>
        <dbReference type="ChEBI" id="CHEBI:16042"/>
        <dbReference type="ChEBI" id="CHEBI:17792"/>
        <dbReference type="ChEBI" id="CHEBI:57925"/>
        <dbReference type="ChEBI" id="CHEBI:90779"/>
        <dbReference type="EC" id="2.5.1.18"/>
    </reaction>
</comment>
<feature type="domain" description="GST N-terminal" evidence="6">
    <location>
        <begin position="2"/>
        <end position="82"/>
    </location>
</feature>
<dbReference type="Pfam" id="PF13417">
    <property type="entry name" value="GST_N_3"/>
    <property type="match status" value="1"/>
</dbReference>
<name>A0A9R1VXG9_LACSA</name>
<keyword evidence="5" id="KW-0963">Cytoplasm</keyword>
<dbReference type="SFLD" id="SFLDS00019">
    <property type="entry name" value="Glutathione_Transferase_(cytos"/>
    <property type="match status" value="1"/>
</dbReference>
<dbReference type="Gramene" id="rna-gnl|WGS:NBSK|LSAT_3X50541_mrna">
    <property type="protein sequence ID" value="cds-PLY68815.1"/>
    <property type="gene ID" value="gene-LSAT_3X50541"/>
</dbReference>
<evidence type="ECO:0000256" key="2">
    <source>
        <dbReference type="ARBA" id="ARBA00022679"/>
    </source>
</evidence>
<dbReference type="InterPro" id="IPR045074">
    <property type="entry name" value="GST_C_Tau"/>
</dbReference>
<keyword evidence="2 5" id="KW-0808">Transferase</keyword>
<dbReference type="PANTHER" id="PTHR11260">
    <property type="entry name" value="GLUTATHIONE S-TRANSFERASE, GST, SUPERFAMILY, GST DOMAIN CONTAINING"/>
    <property type="match status" value="1"/>
</dbReference>
<dbReference type="GO" id="GO:0004364">
    <property type="term" value="F:glutathione transferase activity"/>
    <property type="evidence" value="ECO:0000318"/>
    <property type="project" value="GO_Central"/>
</dbReference>
<dbReference type="InterPro" id="IPR036282">
    <property type="entry name" value="Glutathione-S-Trfase_C_sf"/>
</dbReference>
<keyword evidence="9" id="KW-1185">Reference proteome</keyword>
<dbReference type="CDD" id="cd03185">
    <property type="entry name" value="GST_C_Tau"/>
    <property type="match status" value="1"/>
</dbReference>
<dbReference type="GO" id="GO:0005737">
    <property type="term" value="C:cytoplasm"/>
    <property type="evidence" value="ECO:0000318"/>
    <property type="project" value="GO_Central"/>
</dbReference>
<dbReference type="PROSITE" id="PS50405">
    <property type="entry name" value="GST_CTER"/>
    <property type="match status" value="1"/>
</dbReference>
<dbReference type="OrthoDB" id="4951845at2759"/>
<evidence type="ECO:0000313" key="8">
    <source>
        <dbReference type="EMBL" id="KAJ0215752.1"/>
    </source>
</evidence>
<dbReference type="SFLD" id="SFLDG00358">
    <property type="entry name" value="Main_(cytGST)"/>
    <property type="match status" value="1"/>
</dbReference>
<dbReference type="GO" id="GO:0006749">
    <property type="term" value="P:glutathione metabolic process"/>
    <property type="evidence" value="ECO:0000318"/>
    <property type="project" value="GO_Central"/>
</dbReference>
<dbReference type="Gene3D" id="3.40.30.10">
    <property type="entry name" value="Glutaredoxin"/>
    <property type="match status" value="1"/>
</dbReference>
<evidence type="ECO:0000313" key="9">
    <source>
        <dbReference type="Proteomes" id="UP000235145"/>
    </source>
</evidence>
<dbReference type="InterPro" id="IPR004045">
    <property type="entry name" value="Glutathione_S-Trfase_N"/>
</dbReference>
<accession>A0A9R1VXG9</accession>
<dbReference type="Gene3D" id="1.20.1050.10">
    <property type="match status" value="1"/>
</dbReference>
<evidence type="ECO:0000256" key="3">
    <source>
        <dbReference type="ARBA" id="ARBA00025743"/>
    </source>
</evidence>
<evidence type="ECO:0000259" key="7">
    <source>
        <dbReference type="PROSITE" id="PS50405"/>
    </source>
</evidence>
<evidence type="ECO:0000256" key="1">
    <source>
        <dbReference type="ARBA" id="ARBA00022575"/>
    </source>
</evidence>
<dbReference type="GO" id="GO:0009407">
    <property type="term" value="P:toxin catabolic process"/>
    <property type="evidence" value="ECO:0007669"/>
    <property type="project" value="UniProtKB-ARBA"/>
</dbReference>
<keyword evidence="1" id="KW-0216">Detoxification</keyword>